<name>A0ABP6U4Y4_9ACTN</name>
<comment type="caution">
    <text evidence="2">The sequence shown here is derived from an EMBL/GenBank/DDBJ whole genome shotgun (WGS) entry which is preliminary data.</text>
</comment>
<dbReference type="EMBL" id="BAAAXF010000071">
    <property type="protein sequence ID" value="GAA3502732.1"/>
    <property type="molecule type" value="Genomic_DNA"/>
</dbReference>
<sequence>MLDFIQEVIDFFTGHDSDSVGLPTGGSASLPNVDLGPDAPPQGANSVIGGTASTSPSTEGVRSIASKALSDAYSIAQDPSPENIAAHQPSNATMAMLAGQAAEQSVGNSVREAETDLQTDKEHHQLMLDANEAQINAESVSKGAEKAVSDTRDAL</sequence>
<reference evidence="3" key="1">
    <citation type="journal article" date="2019" name="Int. J. Syst. Evol. Microbiol.">
        <title>The Global Catalogue of Microorganisms (GCM) 10K type strain sequencing project: providing services to taxonomists for standard genome sequencing and annotation.</title>
        <authorList>
            <consortium name="The Broad Institute Genomics Platform"/>
            <consortium name="The Broad Institute Genome Sequencing Center for Infectious Disease"/>
            <person name="Wu L."/>
            <person name="Ma J."/>
        </authorList>
    </citation>
    <scope>NUCLEOTIDE SEQUENCE [LARGE SCALE GENOMIC DNA]</scope>
    <source>
        <strain evidence="3">JCM 4816</strain>
    </source>
</reference>
<dbReference type="Proteomes" id="UP001501455">
    <property type="component" value="Unassembled WGS sequence"/>
</dbReference>
<evidence type="ECO:0000313" key="3">
    <source>
        <dbReference type="Proteomes" id="UP001501455"/>
    </source>
</evidence>
<accession>A0ABP6U4Y4</accession>
<feature type="compositionally biased region" description="Basic and acidic residues" evidence="1">
    <location>
        <begin position="143"/>
        <end position="155"/>
    </location>
</feature>
<feature type="region of interest" description="Disordered" evidence="1">
    <location>
        <begin position="133"/>
        <end position="155"/>
    </location>
</feature>
<dbReference type="RefSeq" id="WP_345583649.1">
    <property type="nucleotide sequence ID" value="NZ_BAAAXF010000071.1"/>
</dbReference>
<gene>
    <name evidence="2" type="ORF">GCM10019016_098410</name>
</gene>
<evidence type="ECO:0000313" key="2">
    <source>
        <dbReference type="EMBL" id="GAA3502732.1"/>
    </source>
</evidence>
<feature type="region of interest" description="Disordered" evidence="1">
    <location>
        <begin position="98"/>
        <end position="117"/>
    </location>
</feature>
<feature type="compositionally biased region" description="Polar residues" evidence="1">
    <location>
        <begin position="51"/>
        <end position="60"/>
    </location>
</feature>
<proteinExistence type="predicted"/>
<protein>
    <submittedName>
        <fullName evidence="2">Uncharacterized protein</fullName>
    </submittedName>
</protein>
<feature type="region of interest" description="Disordered" evidence="1">
    <location>
        <begin position="15"/>
        <end position="63"/>
    </location>
</feature>
<evidence type="ECO:0000256" key="1">
    <source>
        <dbReference type="SAM" id="MobiDB-lite"/>
    </source>
</evidence>
<keyword evidence="3" id="KW-1185">Reference proteome</keyword>
<organism evidence="2 3">
    <name type="scientific">Streptomyces prasinosporus</name>
    <dbReference type="NCBI Taxonomy" id="68256"/>
    <lineage>
        <taxon>Bacteria</taxon>
        <taxon>Bacillati</taxon>
        <taxon>Actinomycetota</taxon>
        <taxon>Actinomycetes</taxon>
        <taxon>Kitasatosporales</taxon>
        <taxon>Streptomycetaceae</taxon>
        <taxon>Streptomyces</taxon>
        <taxon>Streptomyces albogriseolus group</taxon>
    </lineage>
</organism>